<dbReference type="Gene3D" id="1.25.10.10">
    <property type="entry name" value="Leucine-rich Repeat Variant"/>
    <property type="match status" value="1"/>
</dbReference>
<dbReference type="VEuPathDB" id="TrichDB:TVAG_003100"/>
<name>A2EZT3_TRIV3</name>
<keyword evidence="2" id="KW-1185">Reference proteome</keyword>
<dbReference type="AlphaFoldDB" id="A2EZT3"/>
<dbReference type="Proteomes" id="UP000001542">
    <property type="component" value="Unassembled WGS sequence"/>
</dbReference>
<dbReference type="VEuPathDB" id="TrichDB:TVAGG3_0816770"/>
<sequence length="850" mass="98311">MDELLHHLKNCQTQEATEYFLAITNDVERCEMFFSILTQDNEIIQNPKLQLSFIGLFKNWISTNWLNLNEEVHGMFYSLIEQMPIIANLGDFISQYISKYTICPRIYDQYIFSIFTALSDPSSLSLKQISSLTTISHSIIRNYHNINENEVLDVNELYQKFLEIMIPLIDNAELQKSEDGAIILDNTLYSFFILFNRVQPDPSQLEPFINLSRSVIELFATDDSPHPLFVPACIRFVNRVFKIELLKEQLSPLKEEFIGIFINALSIYVKKQCDSSFLLESILISIENLKKLIPEDTNILDLFLEASIPSVQDLNDLFQNPSVFYSLAYSTETSEKPLIMLRSLIHHMVSTYDSCLDYLINLPISEVLCRQISHCYKIISSKEGGNDILVQWVNAATVQIADDSFEIDFTNEEMVLCVSSQLFLLVSTVKYFPLDELAAIMEHVVPKFLNDKYSILTIASAKLLYKLIKHDIYPENECIDNLIKSIGTSLSNEPMKTLQKLCEVLPNTIERRAQDVLLAINNYIELDNSEENVEIMSKCLEIIDNMIKYTPSVGHNYVCDYVVRFIDRNLSCDEDTLIDASCKLIQTILTTKSQRIPEIIQIVMKNLQSNQYLYDCIDEVIYIFLRLISKCILESTNFSELNISEEIINLFTHYMFEESNGIESSRSITTLLIWIIMTDNEVNLDYLFGYCNNLLENYGNLKDTQRMCIMQLYATLYISRGILFSDEIVHKICKQIHDEYCIDSQDCIVYALFIMRLIDSGSSADTLMPYVFQTVNHRNKWENLSKEQREEYINDEGFKFSDSFVLLLDTEDITGPFNQYDIMSLVSNSIIKCSVKGLYKLRELFPDNFS</sequence>
<protein>
    <recommendedName>
        <fullName evidence="3">Importin N-terminal domain-containing protein</fullName>
    </recommendedName>
</protein>
<accession>A2EZT3</accession>
<dbReference type="EMBL" id="DS113555">
    <property type="protein sequence ID" value="EAY01855.1"/>
    <property type="molecule type" value="Genomic_DNA"/>
</dbReference>
<dbReference type="InterPro" id="IPR011989">
    <property type="entry name" value="ARM-like"/>
</dbReference>
<evidence type="ECO:0000313" key="1">
    <source>
        <dbReference type="EMBL" id="EAY01855.1"/>
    </source>
</evidence>
<evidence type="ECO:0000313" key="2">
    <source>
        <dbReference type="Proteomes" id="UP000001542"/>
    </source>
</evidence>
<reference evidence="1" key="1">
    <citation type="submission" date="2006-10" db="EMBL/GenBank/DDBJ databases">
        <authorList>
            <person name="Amadeo P."/>
            <person name="Zhao Q."/>
            <person name="Wortman J."/>
            <person name="Fraser-Liggett C."/>
            <person name="Carlton J."/>
        </authorList>
    </citation>
    <scope>NUCLEOTIDE SEQUENCE</scope>
    <source>
        <strain evidence="1">G3</strain>
    </source>
</reference>
<dbReference type="RefSeq" id="XP_001314402.1">
    <property type="nucleotide sequence ID" value="XM_001314383.1"/>
</dbReference>
<organism evidence="1 2">
    <name type="scientific">Trichomonas vaginalis (strain ATCC PRA-98 / G3)</name>
    <dbReference type="NCBI Taxonomy" id="412133"/>
    <lineage>
        <taxon>Eukaryota</taxon>
        <taxon>Metamonada</taxon>
        <taxon>Parabasalia</taxon>
        <taxon>Trichomonadida</taxon>
        <taxon>Trichomonadidae</taxon>
        <taxon>Trichomonas</taxon>
    </lineage>
</organism>
<evidence type="ECO:0008006" key="3">
    <source>
        <dbReference type="Google" id="ProtNLM"/>
    </source>
</evidence>
<dbReference type="InParanoid" id="A2EZT3"/>
<gene>
    <name evidence="1" type="ORF">TVAG_003100</name>
</gene>
<dbReference type="InterPro" id="IPR016024">
    <property type="entry name" value="ARM-type_fold"/>
</dbReference>
<proteinExistence type="predicted"/>
<dbReference type="SUPFAM" id="SSF48371">
    <property type="entry name" value="ARM repeat"/>
    <property type="match status" value="1"/>
</dbReference>
<dbReference type="KEGG" id="tva:4759684"/>
<reference evidence="1" key="2">
    <citation type="journal article" date="2007" name="Science">
        <title>Draft genome sequence of the sexually transmitted pathogen Trichomonas vaginalis.</title>
        <authorList>
            <person name="Carlton J.M."/>
            <person name="Hirt R.P."/>
            <person name="Silva J.C."/>
            <person name="Delcher A.L."/>
            <person name="Schatz M."/>
            <person name="Zhao Q."/>
            <person name="Wortman J.R."/>
            <person name="Bidwell S.L."/>
            <person name="Alsmark U.C.M."/>
            <person name="Besteiro S."/>
            <person name="Sicheritz-Ponten T."/>
            <person name="Noel C.J."/>
            <person name="Dacks J.B."/>
            <person name="Foster P.G."/>
            <person name="Simillion C."/>
            <person name="Van de Peer Y."/>
            <person name="Miranda-Saavedra D."/>
            <person name="Barton G.J."/>
            <person name="Westrop G.D."/>
            <person name="Mueller S."/>
            <person name="Dessi D."/>
            <person name="Fiori P.L."/>
            <person name="Ren Q."/>
            <person name="Paulsen I."/>
            <person name="Zhang H."/>
            <person name="Bastida-Corcuera F.D."/>
            <person name="Simoes-Barbosa A."/>
            <person name="Brown M.T."/>
            <person name="Hayes R.D."/>
            <person name="Mukherjee M."/>
            <person name="Okumura C.Y."/>
            <person name="Schneider R."/>
            <person name="Smith A.J."/>
            <person name="Vanacova S."/>
            <person name="Villalvazo M."/>
            <person name="Haas B.J."/>
            <person name="Pertea M."/>
            <person name="Feldblyum T.V."/>
            <person name="Utterback T.R."/>
            <person name="Shu C.L."/>
            <person name="Osoegawa K."/>
            <person name="de Jong P.J."/>
            <person name="Hrdy I."/>
            <person name="Horvathova L."/>
            <person name="Zubacova Z."/>
            <person name="Dolezal P."/>
            <person name="Malik S.B."/>
            <person name="Logsdon J.M. Jr."/>
            <person name="Henze K."/>
            <person name="Gupta A."/>
            <person name="Wang C.C."/>
            <person name="Dunne R.L."/>
            <person name="Upcroft J.A."/>
            <person name="Upcroft P."/>
            <person name="White O."/>
            <person name="Salzberg S.L."/>
            <person name="Tang P."/>
            <person name="Chiu C.-H."/>
            <person name="Lee Y.-S."/>
            <person name="Embley T.M."/>
            <person name="Coombs G.H."/>
            <person name="Mottram J.C."/>
            <person name="Tachezy J."/>
            <person name="Fraser-Liggett C.M."/>
            <person name="Johnson P.J."/>
        </authorList>
    </citation>
    <scope>NUCLEOTIDE SEQUENCE [LARGE SCALE GENOMIC DNA]</scope>
    <source>
        <strain evidence="1">G3</strain>
    </source>
</reference>